<proteinExistence type="predicted"/>
<evidence type="ECO:0000313" key="6">
    <source>
        <dbReference type="Proteomes" id="UP000429523"/>
    </source>
</evidence>
<evidence type="ECO:0000256" key="1">
    <source>
        <dbReference type="SAM" id="MobiDB-lite"/>
    </source>
</evidence>
<dbReference type="Proteomes" id="UP000429523">
    <property type="component" value="Unassembled WGS sequence"/>
</dbReference>
<organism evidence="4 7">
    <name type="scientific">Phytophthora fragariae</name>
    <dbReference type="NCBI Taxonomy" id="53985"/>
    <lineage>
        <taxon>Eukaryota</taxon>
        <taxon>Sar</taxon>
        <taxon>Stramenopiles</taxon>
        <taxon>Oomycota</taxon>
        <taxon>Peronosporomycetes</taxon>
        <taxon>Peronosporales</taxon>
        <taxon>Peronosporaceae</taxon>
        <taxon>Phytophthora</taxon>
    </lineage>
</organism>
<dbReference type="Proteomes" id="UP000437068">
    <property type="component" value="Unassembled WGS sequence"/>
</dbReference>
<name>A0A6A3WYE1_9STRA</name>
<dbReference type="EMBL" id="QXGB01001389">
    <property type="protein sequence ID" value="KAE9191624.1"/>
    <property type="molecule type" value="Genomic_DNA"/>
</dbReference>
<accession>A0A6A3WYE1</accession>
<dbReference type="Proteomes" id="UP000433483">
    <property type="component" value="Unassembled WGS sequence"/>
</dbReference>
<protein>
    <submittedName>
        <fullName evidence="4">Uncharacterized protein</fullName>
    </submittedName>
</protein>
<keyword evidence="7" id="KW-1185">Reference proteome</keyword>
<evidence type="ECO:0000313" key="5">
    <source>
        <dbReference type="EMBL" id="KAE9294267.1"/>
    </source>
</evidence>
<evidence type="ECO:0000313" key="9">
    <source>
        <dbReference type="Proteomes" id="UP000441208"/>
    </source>
</evidence>
<dbReference type="EMBL" id="QXGF01001397">
    <property type="protein sequence ID" value="KAE8930301.1"/>
    <property type="molecule type" value="Genomic_DNA"/>
</dbReference>
<reference evidence="6 7" key="1">
    <citation type="submission" date="2018-08" db="EMBL/GenBank/DDBJ databases">
        <title>Genomic investigation of the strawberry pathogen Phytophthora fragariae indicates pathogenicity is determined by transcriptional variation in three key races.</title>
        <authorList>
            <person name="Adams T.M."/>
            <person name="Armitage A.D."/>
            <person name="Sobczyk M.K."/>
            <person name="Bates H.J."/>
            <person name="Dunwell J.M."/>
            <person name="Nellist C.F."/>
            <person name="Harrison R.J."/>
        </authorList>
    </citation>
    <scope>NUCLEOTIDE SEQUENCE [LARGE SCALE GENOMIC DNA]</scope>
    <source>
        <strain evidence="5 8">A4</strain>
        <strain evidence="4 7">NOV-27</strain>
        <strain evidence="3 9">NOV-71</strain>
        <strain evidence="2 6">NOV-9</strain>
    </source>
</reference>
<dbReference type="EMBL" id="QXGE01001324">
    <property type="protein sequence ID" value="KAE9294267.1"/>
    <property type="molecule type" value="Genomic_DNA"/>
</dbReference>
<feature type="region of interest" description="Disordered" evidence="1">
    <location>
        <begin position="63"/>
        <end position="115"/>
    </location>
</feature>
<evidence type="ECO:0000313" key="2">
    <source>
        <dbReference type="EMBL" id="KAE8930301.1"/>
    </source>
</evidence>
<dbReference type="AlphaFoldDB" id="A0A6A3WYE1"/>
<gene>
    <name evidence="5" type="ORF">PF001_g17859</name>
    <name evidence="4" type="ORF">PF005_g18765</name>
    <name evidence="3" type="ORF">PF007_g23777</name>
    <name evidence="2" type="ORF">PF009_g19597</name>
</gene>
<evidence type="ECO:0000313" key="4">
    <source>
        <dbReference type="EMBL" id="KAE9191624.1"/>
    </source>
</evidence>
<dbReference type="Proteomes" id="UP000441208">
    <property type="component" value="Unassembled WGS sequence"/>
</dbReference>
<evidence type="ECO:0000313" key="8">
    <source>
        <dbReference type="Proteomes" id="UP000437068"/>
    </source>
</evidence>
<evidence type="ECO:0000313" key="7">
    <source>
        <dbReference type="Proteomes" id="UP000433483"/>
    </source>
</evidence>
<feature type="compositionally biased region" description="Acidic residues" evidence="1">
    <location>
        <begin position="103"/>
        <end position="115"/>
    </location>
</feature>
<dbReference type="OrthoDB" id="10427646at2759"/>
<comment type="caution">
    <text evidence="4">The sequence shown here is derived from an EMBL/GenBank/DDBJ whole genome shotgun (WGS) entry which is preliminary data.</text>
</comment>
<evidence type="ECO:0000313" key="3">
    <source>
        <dbReference type="EMBL" id="KAE9078620.1"/>
    </source>
</evidence>
<sequence length="115" mass="13202">MDSKIEDFETLRAEADDWNVPVNEEETEASLTFDFNEETVVNNYDEVELWNRDDEASAVRYGDELTTMETTDEERPVTRGYATTPEESQPSERAAGVLANEEVPYDLENEEIVNE</sequence>
<dbReference type="EMBL" id="QXFZ01002290">
    <property type="protein sequence ID" value="KAE9078620.1"/>
    <property type="molecule type" value="Genomic_DNA"/>
</dbReference>